<dbReference type="EMBL" id="AAYH02000041">
    <property type="protein sequence ID" value="EDO54602.1"/>
    <property type="molecule type" value="Genomic_DNA"/>
</dbReference>
<name>A0ABC9NDN4_BACUC</name>
<sequence length="41" mass="4900">MNNNEQREAHNELQGTNQECFHLIICCFTIFIIFAKVRFLI</sequence>
<organism evidence="2 3">
    <name type="scientific">Bacteroides uniformis (strain ATCC 8492 / DSM 6597 / CCUG 4942 / CIP 103695 / JCM 5828 / KCTC 5204 / NCTC 13054 / VPI 0061)</name>
    <dbReference type="NCBI Taxonomy" id="411479"/>
    <lineage>
        <taxon>Bacteria</taxon>
        <taxon>Pseudomonadati</taxon>
        <taxon>Bacteroidota</taxon>
        <taxon>Bacteroidia</taxon>
        <taxon>Bacteroidales</taxon>
        <taxon>Bacteroidaceae</taxon>
        <taxon>Bacteroides</taxon>
    </lineage>
</organism>
<feature type="transmembrane region" description="Helical" evidence="1">
    <location>
        <begin position="20"/>
        <end position="39"/>
    </location>
</feature>
<gene>
    <name evidence="2" type="ORF">BACUNI_01585</name>
</gene>
<dbReference type="AlphaFoldDB" id="A0ABC9NDN4"/>
<comment type="caution">
    <text evidence="2">The sequence shown here is derived from an EMBL/GenBank/DDBJ whole genome shotgun (WGS) entry which is preliminary data.</text>
</comment>
<proteinExistence type="predicted"/>
<evidence type="ECO:0000313" key="3">
    <source>
        <dbReference type="Proteomes" id="UP000004110"/>
    </source>
</evidence>
<evidence type="ECO:0000256" key="1">
    <source>
        <dbReference type="SAM" id="Phobius"/>
    </source>
</evidence>
<reference evidence="2" key="1">
    <citation type="submission" date="2007-06" db="EMBL/GenBank/DDBJ databases">
        <authorList>
            <person name="Fulton L."/>
            <person name="Clifton S."/>
            <person name="Fulton B."/>
            <person name="Xu J."/>
            <person name="Minx P."/>
            <person name="Pepin K.H."/>
            <person name="Johnson M."/>
            <person name="Thiruvilangam P."/>
            <person name="Bhonagiri V."/>
            <person name="Nash W.E."/>
            <person name="Mardis E.R."/>
            <person name="Wilson R.K."/>
        </authorList>
    </citation>
    <scope>NUCLEOTIDE SEQUENCE [LARGE SCALE GENOMIC DNA]</scope>
    <source>
        <strain evidence="2">ATCC 8492</strain>
    </source>
</reference>
<evidence type="ECO:0000313" key="2">
    <source>
        <dbReference type="EMBL" id="EDO54602.1"/>
    </source>
</evidence>
<reference evidence="2" key="2">
    <citation type="submission" date="2013-11" db="EMBL/GenBank/DDBJ databases">
        <title>Draft genome sequence of Bacteroides uniformis (ATCC 8492).</title>
        <authorList>
            <person name="Sudarsanam P."/>
            <person name="Ley R."/>
            <person name="Guruge J."/>
            <person name="Turnbaugh P.J."/>
            <person name="Mahowald M."/>
            <person name="Liep D."/>
            <person name="Gordon J."/>
        </authorList>
    </citation>
    <scope>NUCLEOTIDE SEQUENCE</scope>
    <source>
        <strain evidence="2">ATCC 8492</strain>
    </source>
</reference>
<keyword evidence="1" id="KW-0812">Transmembrane</keyword>
<keyword evidence="1" id="KW-1133">Transmembrane helix</keyword>
<accession>A0ABC9NDN4</accession>
<protein>
    <submittedName>
        <fullName evidence="2">Uncharacterized protein</fullName>
    </submittedName>
</protein>
<keyword evidence="1" id="KW-0472">Membrane</keyword>
<dbReference type="Proteomes" id="UP000004110">
    <property type="component" value="Unassembled WGS sequence"/>
</dbReference>
<keyword evidence="3" id="KW-1185">Reference proteome</keyword>